<feature type="region of interest" description="Disordered" evidence="18">
    <location>
        <begin position="1"/>
        <end position="30"/>
    </location>
</feature>
<feature type="compositionally biased region" description="Low complexity" evidence="18">
    <location>
        <begin position="425"/>
        <end position="435"/>
    </location>
</feature>
<feature type="compositionally biased region" description="Acidic residues" evidence="18">
    <location>
        <begin position="61"/>
        <end position="71"/>
    </location>
</feature>
<evidence type="ECO:0000256" key="1">
    <source>
        <dbReference type="ARBA" id="ARBA00004648"/>
    </source>
</evidence>
<keyword evidence="21" id="KW-1185">Reference proteome</keyword>
<evidence type="ECO:0000256" key="4">
    <source>
        <dbReference type="ARBA" id="ARBA00013878"/>
    </source>
</evidence>
<feature type="domain" description="BZIP" evidence="19">
    <location>
        <begin position="302"/>
        <end position="365"/>
    </location>
</feature>
<reference evidence="20" key="2">
    <citation type="submission" date="2025-09" db="UniProtKB">
        <authorList>
            <consortium name="Ensembl"/>
        </authorList>
    </citation>
    <scope>IDENTIFICATION</scope>
</reference>
<evidence type="ECO:0000256" key="6">
    <source>
        <dbReference type="ARBA" id="ARBA00022824"/>
    </source>
</evidence>
<dbReference type="Proteomes" id="UP000261420">
    <property type="component" value="Unplaced"/>
</dbReference>
<evidence type="ECO:0000256" key="16">
    <source>
        <dbReference type="ARBA" id="ARBA00057520"/>
    </source>
</evidence>
<dbReference type="InterPro" id="IPR046347">
    <property type="entry name" value="bZIP_sf"/>
</dbReference>
<feature type="region of interest" description="Disordered" evidence="18">
    <location>
        <begin position="402"/>
        <end position="530"/>
    </location>
</feature>
<evidence type="ECO:0000256" key="11">
    <source>
        <dbReference type="ARBA" id="ARBA00023136"/>
    </source>
</evidence>
<dbReference type="GO" id="GO:0005789">
    <property type="term" value="C:endoplasmic reticulum membrane"/>
    <property type="evidence" value="ECO:0007669"/>
    <property type="project" value="UniProtKB-SubCell"/>
</dbReference>
<evidence type="ECO:0000256" key="5">
    <source>
        <dbReference type="ARBA" id="ARBA00022692"/>
    </source>
</evidence>
<evidence type="ECO:0000313" key="21">
    <source>
        <dbReference type="Proteomes" id="UP000261420"/>
    </source>
</evidence>
<feature type="compositionally biased region" description="Polar residues" evidence="18">
    <location>
        <begin position="489"/>
        <end position="500"/>
    </location>
</feature>
<keyword evidence="10" id="KW-0238">DNA-binding</keyword>
<evidence type="ECO:0000256" key="7">
    <source>
        <dbReference type="ARBA" id="ARBA00022968"/>
    </source>
</evidence>
<organism evidence="20 21">
    <name type="scientific">Seriola dumerili</name>
    <name type="common">Greater amberjack</name>
    <name type="synonym">Caranx dumerili</name>
    <dbReference type="NCBI Taxonomy" id="41447"/>
    <lineage>
        <taxon>Eukaryota</taxon>
        <taxon>Metazoa</taxon>
        <taxon>Chordata</taxon>
        <taxon>Craniata</taxon>
        <taxon>Vertebrata</taxon>
        <taxon>Euteleostomi</taxon>
        <taxon>Actinopterygii</taxon>
        <taxon>Neopterygii</taxon>
        <taxon>Teleostei</taxon>
        <taxon>Neoteleostei</taxon>
        <taxon>Acanthomorphata</taxon>
        <taxon>Carangaria</taxon>
        <taxon>Carangiformes</taxon>
        <taxon>Carangidae</taxon>
        <taxon>Seriola</taxon>
    </lineage>
</organism>
<evidence type="ECO:0000256" key="12">
    <source>
        <dbReference type="ARBA" id="ARBA00023159"/>
    </source>
</evidence>
<dbReference type="InterPro" id="IPR004827">
    <property type="entry name" value="bZIP"/>
</dbReference>
<evidence type="ECO:0000256" key="2">
    <source>
        <dbReference type="ARBA" id="ARBA00009050"/>
    </source>
</evidence>
<evidence type="ECO:0000256" key="17">
    <source>
        <dbReference type="SAM" id="Coils"/>
    </source>
</evidence>
<dbReference type="Ensembl" id="ENSSDUT00000019401.1">
    <property type="protein sequence ID" value="ENSSDUP00000019061.1"/>
    <property type="gene ID" value="ENSSDUG00000013910.1"/>
</dbReference>
<dbReference type="SMART" id="SM00338">
    <property type="entry name" value="BRLZ"/>
    <property type="match status" value="1"/>
</dbReference>
<dbReference type="Gene3D" id="1.20.5.170">
    <property type="match status" value="1"/>
</dbReference>
<dbReference type="AlphaFoldDB" id="A0A3B4UK67"/>
<keyword evidence="8" id="KW-1133">Transmembrane helix</keyword>
<feature type="region of interest" description="Disordered" evidence="18">
    <location>
        <begin position="61"/>
        <end position="85"/>
    </location>
</feature>
<evidence type="ECO:0000313" key="20">
    <source>
        <dbReference type="Ensembl" id="ENSSDUP00000019061.1"/>
    </source>
</evidence>
<evidence type="ECO:0000256" key="8">
    <source>
        <dbReference type="ARBA" id="ARBA00022989"/>
    </source>
</evidence>
<accession>A0A3B4UK67</accession>
<dbReference type="GeneTree" id="ENSGT00940000160806"/>
<dbReference type="GO" id="GO:0000981">
    <property type="term" value="F:DNA-binding transcription factor activity, RNA polymerase II-specific"/>
    <property type="evidence" value="ECO:0007669"/>
    <property type="project" value="TreeGrafter"/>
</dbReference>
<feature type="region of interest" description="Disordered" evidence="18">
    <location>
        <begin position="130"/>
        <end position="174"/>
    </location>
</feature>
<dbReference type="InterPro" id="IPR051381">
    <property type="entry name" value="CREB_ATF_subfamily"/>
</dbReference>
<feature type="coiled-coil region" evidence="17">
    <location>
        <begin position="327"/>
        <end position="368"/>
    </location>
</feature>
<dbReference type="OMA" id="AGPEEYQ"/>
<keyword evidence="13" id="KW-0804">Transcription</keyword>
<dbReference type="GO" id="GO:0000978">
    <property type="term" value="F:RNA polymerase II cis-regulatory region sequence-specific DNA binding"/>
    <property type="evidence" value="ECO:0007669"/>
    <property type="project" value="TreeGrafter"/>
</dbReference>
<dbReference type="PROSITE" id="PS50217">
    <property type="entry name" value="BZIP"/>
    <property type="match status" value="1"/>
</dbReference>
<comment type="subcellular location">
    <subcellularLocation>
        <location evidence="1">Endoplasmic reticulum membrane</location>
        <topology evidence="1">Single-pass type II membrane protein</topology>
    </subcellularLocation>
</comment>
<sequence>MRTVQSEEKKKKKRRRRRRKKRRKRRRKWTLSWTRSCQLGFTPGGKRRVVGVCVPGPAAAEEPELCDEEPEPVNHKNPPSDTVMDAESGELFLSGDGGVAADSWQLDAPFSCSELVFSGSEKPLQDWAVDPDCTLDDSESEDVLHGVDPNEVFPSGPPADPSSESDSGISEGPVVESPVTTVTAVTATTSQPTPATVYQVVYDISGLGGVKAEPGQENVISIELDEWSSQMLFSDTCVVNELPLVSAARLDGSGLAVIDPPSPDSDLLYPELQLTEEEQKLLNQEGVSLPNNLPLTKAEERILKKVRRKIRNKQSAQDSRRRRKEYIDGLEGRAAACSAQNKELQRTVEQLEKRNMSLLAQLRQLQSLIKQTVSKGAQTSTCLLIILVSLGLIIMPSFSPFSRSSSTDDDYRPTGVISRNILTDPSSSSPSSSPSQPAADEVETLAVHSDSSLPPYDLSQSGAPEGAAVPREPIETPEITAVDGAAQEGSRTGNSSTVVAGQTEPLALGLRSAAGKGSHDPAKPAHADEM</sequence>
<dbReference type="CDD" id="cd14689">
    <property type="entry name" value="bZIP_CREB3"/>
    <property type="match status" value="1"/>
</dbReference>
<dbReference type="PANTHER" id="PTHR45996:SF2">
    <property type="entry name" value="CYCLIC AMP-RESPONSIVE ELEMENT-BINDING PROTEIN 3-LIKE PROTEIN 4"/>
    <property type="match status" value="1"/>
</dbReference>
<feature type="compositionally biased region" description="Basic residues" evidence="18">
    <location>
        <begin position="10"/>
        <end position="29"/>
    </location>
</feature>
<feature type="compositionally biased region" description="Basic and acidic residues" evidence="18">
    <location>
        <begin position="517"/>
        <end position="530"/>
    </location>
</feature>
<dbReference type="STRING" id="41447.ENSSDUP00000019061"/>
<evidence type="ECO:0000256" key="3">
    <source>
        <dbReference type="ARBA" id="ARBA00011195"/>
    </source>
</evidence>
<evidence type="ECO:0000259" key="19">
    <source>
        <dbReference type="PROSITE" id="PS50217"/>
    </source>
</evidence>
<dbReference type="PANTHER" id="PTHR45996">
    <property type="entry name" value="AGAP001464-PB"/>
    <property type="match status" value="1"/>
</dbReference>
<name>A0A3B4UK67_SERDU</name>
<keyword evidence="17" id="KW-0175">Coiled coil</keyword>
<keyword evidence="11" id="KW-0472">Membrane</keyword>
<keyword evidence="9" id="KW-0805">Transcription regulation</keyword>
<evidence type="ECO:0000256" key="15">
    <source>
        <dbReference type="ARBA" id="ARBA00023242"/>
    </source>
</evidence>
<dbReference type="GO" id="GO:0005634">
    <property type="term" value="C:nucleus"/>
    <property type="evidence" value="ECO:0007669"/>
    <property type="project" value="TreeGrafter"/>
</dbReference>
<keyword evidence="6" id="KW-0256">Endoplasmic reticulum</keyword>
<proteinExistence type="inferred from homology"/>
<comment type="subunit">
    <text evidence="3">Binds DNA as a dimer.</text>
</comment>
<keyword evidence="5" id="KW-0812">Transmembrane</keyword>
<comment type="function">
    <text evidence="16">Transcriptional activator. Binds the cAMP response element (CRE). Activates transcription through box-B element and CRE. Seems to function synergistically with atf6. Regulates FGF21 transcription.</text>
</comment>
<keyword evidence="7" id="KW-0735">Signal-anchor</keyword>
<evidence type="ECO:0000256" key="9">
    <source>
        <dbReference type="ARBA" id="ARBA00023015"/>
    </source>
</evidence>
<evidence type="ECO:0000256" key="18">
    <source>
        <dbReference type="SAM" id="MobiDB-lite"/>
    </source>
</evidence>
<protein>
    <recommendedName>
        <fullName evidence="4">Cyclic AMP-responsive element-binding protein 3-like protein 4</fullName>
    </recommendedName>
</protein>
<keyword evidence="14" id="KW-0325">Glycoprotein</keyword>
<dbReference type="SUPFAM" id="SSF57959">
    <property type="entry name" value="Leucine zipper domain"/>
    <property type="match status" value="1"/>
</dbReference>
<reference evidence="20" key="1">
    <citation type="submission" date="2025-08" db="UniProtKB">
        <authorList>
            <consortium name="Ensembl"/>
        </authorList>
    </citation>
    <scope>IDENTIFICATION</scope>
</reference>
<keyword evidence="15" id="KW-0539">Nucleus</keyword>
<dbReference type="Pfam" id="PF00170">
    <property type="entry name" value="bZIP_1"/>
    <property type="match status" value="1"/>
</dbReference>
<comment type="similarity">
    <text evidence="2">Belongs to the bZIP family. ATF subfamily.</text>
</comment>
<keyword evidence="12" id="KW-0010">Activator</keyword>
<evidence type="ECO:0000256" key="10">
    <source>
        <dbReference type="ARBA" id="ARBA00023125"/>
    </source>
</evidence>
<evidence type="ECO:0000256" key="14">
    <source>
        <dbReference type="ARBA" id="ARBA00023180"/>
    </source>
</evidence>
<evidence type="ECO:0000256" key="13">
    <source>
        <dbReference type="ARBA" id="ARBA00023163"/>
    </source>
</evidence>
<dbReference type="FunFam" id="1.20.5.170:FF:000042">
    <property type="entry name" value="Cyclic AMP-responsive element-binding protein 3-like protein 3"/>
    <property type="match status" value="1"/>
</dbReference>